<keyword evidence="2 4" id="KW-0732">Signal</keyword>
<dbReference type="InterPro" id="IPR014340">
    <property type="entry name" value="LptA"/>
</dbReference>
<feature type="domain" description="Organic solvent tolerance-like N-terminal" evidence="6">
    <location>
        <begin position="33"/>
        <end position="150"/>
    </location>
</feature>
<dbReference type="NCBIfam" id="TIGR03002">
    <property type="entry name" value="outer_YhbN_LptA"/>
    <property type="match status" value="1"/>
</dbReference>
<dbReference type="GO" id="GO:0030288">
    <property type="term" value="C:outer membrane-bounded periplasmic space"/>
    <property type="evidence" value="ECO:0007669"/>
    <property type="project" value="TreeGrafter"/>
</dbReference>
<gene>
    <name evidence="4 7" type="primary">lptA</name>
    <name evidence="7" type="ORF">GHT07_18245</name>
</gene>
<evidence type="ECO:0000313" key="8">
    <source>
        <dbReference type="Proteomes" id="UP000487350"/>
    </source>
</evidence>
<comment type="function">
    <text evidence="4">Involved in the assembly of lipopolysaccharide (LPS). Required for the translocation of LPS from the inner membrane to the outer membrane.</text>
</comment>
<keyword evidence="1 4" id="KW-0813">Transport</keyword>
<comment type="subunit">
    <text evidence="4">Component of the lipopolysaccharide transport and assembly complex.</text>
</comment>
<feature type="chain" id="PRO_5033194317" description="Lipopolysaccharide export system protein LptA" evidence="4">
    <location>
        <begin position="24"/>
        <end position="209"/>
    </location>
</feature>
<evidence type="ECO:0000256" key="4">
    <source>
        <dbReference type="HAMAP-Rule" id="MF_01914"/>
    </source>
</evidence>
<dbReference type="Pfam" id="PF03968">
    <property type="entry name" value="LptD_N"/>
    <property type="match status" value="1"/>
</dbReference>
<feature type="signal peptide" evidence="4">
    <location>
        <begin position="1"/>
        <end position="23"/>
    </location>
</feature>
<feature type="compositionally biased region" description="Low complexity" evidence="5">
    <location>
        <begin position="178"/>
        <end position="188"/>
    </location>
</feature>
<dbReference type="Proteomes" id="UP000487350">
    <property type="component" value="Unassembled WGS sequence"/>
</dbReference>
<dbReference type="PANTHER" id="PTHR36504">
    <property type="entry name" value="LIPOPOLYSACCHARIDE EXPORT SYSTEM PROTEIN LPTA"/>
    <property type="match status" value="1"/>
</dbReference>
<reference evidence="7 8" key="1">
    <citation type="submission" date="2019-11" db="EMBL/GenBank/DDBJ databases">
        <title>Caenimonas koreensis gen. nov., sp. nov., isolated from activated sludge.</title>
        <authorList>
            <person name="Seung H.R."/>
        </authorList>
    </citation>
    <scope>NUCLEOTIDE SEQUENCE [LARGE SCALE GENOMIC DNA]</scope>
    <source>
        <strain evidence="7 8">EMB320</strain>
    </source>
</reference>
<evidence type="ECO:0000259" key="6">
    <source>
        <dbReference type="Pfam" id="PF03968"/>
    </source>
</evidence>
<evidence type="ECO:0000256" key="2">
    <source>
        <dbReference type="ARBA" id="ARBA00022729"/>
    </source>
</evidence>
<evidence type="ECO:0000256" key="5">
    <source>
        <dbReference type="SAM" id="MobiDB-lite"/>
    </source>
</evidence>
<dbReference type="GO" id="GO:0001530">
    <property type="term" value="F:lipopolysaccharide binding"/>
    <property type="evidence" value="ECO:0007669"/>
    <property type="project" value="InterPro"/>
</dbReference>
<comment type="subcellular location">
    <subcellularLocation>
        <location evidence="4">Periplasm</location>
    </subcellularLocation>
</comment>
<feature type="region of interest" description="Disordered" evidence="5">
    <location>
        <begin position="178"/>
        <end position="209"/>
    </location>
</feature>
<accession>A0A844BC52</accession>
<dbReference type="GO" id="GO:0009279">
    <property type="term" value="C:cell outer membrane"/>
    <property type="evidence" value="ECO:0007669"/>
    <property type="project" value="TreeGrafter"/>
</dbReference>
<dbReference type="InterPro" id="IPR052037">
    <property type="entry name" value="LPS_export_LptA"/>
</dbReference>
<sequence length="209" mass="22432" precursor="true">MTKPHVLTLFPLALALLCGNVLAEKADKEKPMNVEADTLRYDDLKQTSVFTGNVVLTKGTIVIRGARVEVRQDPEGYQYGTVTAEAGKLAFYRQKREGVDEFIEGEGETIEYDGKADRVKFIKRAEMRRFRGAALADEIVGSLITYDNTNDQFNVDGGPPGTVGGPLGGTRVRAVLAPRGAPAASGPAAPAPQAPVQLRPSLTFDGGKK</sequence>
<evidence type="ECO:0000313" key="7">
    <source>
        <dbReference type="EMBL" id="MRD49219.1"/>
    </source>
</evidence>
<evidence type="ECO:0000256" key="1">
    <source>
        <dbReference type="ARBA" id="ARBA00022448"/>
    </source>
</evidence>
<dbReference type="GO" id="GO:0043165">
    <property type="term" value="P:Gram-negative-bacterium-type cell outer membrane assembly"/>
    <property type="evidence" value="ECO:0007669"/>
    <property type="project" value="UniProtKB-UniRule"/>
</dbReference>
<dbReference type="EMBL" id="WJBU01000021">
    <property type="protein sequence ID" value="MRD49219.1"/>
    <property type="molecule type" value="Genomic_DNA"/>
</dbReference>
<dbReference type="PANTHER" id="PTHR36504:SF1">
    <property type="entry name" value="LIPOPOLYSACCHARIDE EXPORT SYSTEM PROTEIN LPTA"/>
    <property type="match status" value="1"/>
</dbReference>
<organism evidence="7 8">
    <name type="scientific">Caenimonas koreensis DSM 17982</name>
    <dbReference type="NCBI Taxonomy" id="1121255"/>
    <lineage>
        <taxon>Bacteria</taxon>
        <taxon>Pseudomonadati</taxon>
        <taxon>Pseudomonadota</taxon>
        <taxon>Betaproteobacteria</taxon>
        <taxon>Burkholderiales</taxon>
        <taxon>Comamonadaceae</taxon>
        <taxon>Caenimonas</taxon>
    </lineage>
</organism>
<dbReference type="RefSeq" id="WP_153586530.1">
    <property type="nucleotide sequence ID" value="NZ_WJBU01000021.1"/>
</dbReference>
<dbReference type="HAMAP" id="MF_01914">
    <property type="entry name" value="LPS_assembly_LptA"/>
    <property type="match status" value="1"/>
</dbReference>
<proteinExistence type="inferred from homology"/>
<protein>
    <recommendedName>
        <fullName evidence="4">Lipopolysaccharide export system protein LptA</fullName>
    </recommendedName>
</protein>
<dbReference type="GO" id="GO:0017089">
    <property type="term" value="F:glycolipid transfer activity"/>
    <property type="evidence" value="ECO:0007669"/>
    <property type="project" value="TreeGrafter"/>
</dbReference>
<comment type="similarity">
    <text evidence="4">Belongs to the LptA family.</text>
</comment>
<dbReference type="InterPro" id="IPR005653">
    <property type="entry name" value="OstA-like_N"/>
</dbReference>
<evidence type="ECO:0000256" key="3">
    <source>
        <dbReference type="ARBA" id="ARBA00022764"/>
    </source>
</evidence>
<dbReference type="Gene3D" id="2.60.450.10">
    <property type="entry name" value="Lipopolysaccharide (LPS) transport protein A like domain"/>
    <property type="match status" value="1"/>
</dbReference>
<name>A0A844BC52_9BURK</name>
<keyword evidence="8" id="KW-1185">Reference proteome</keyword>
<comment type="caution">
    <text evidence="7">The sequence shown here is derived from an EMBL/GenBank/DDBJ whole genome shotgun (WGS) entry which is preliminary data.</text>
</comment>
<dbReference type="OrthoDB" id="5294855at2"/>
<dbReference type="AlphaFoldDB" id="A0A844BC52"/>
<keyword evidence="3 4" id="KW-0574">Periplasm</keyword>
<dbReference type="GO" id="GO:0015920">
    <property type="term" value="P:lipopolysaccharide transport"/>
    <property type="evidence" value="ECO:0007669"/>
    <property type="project" value="UniProtKB-UniRule"/>
</dbReference>